<sequence>MLGVEEAVYFIGPTCPRSLWQIKPASSATKGGRVPATHIQFGELPGLPGGVHFDAQTLPQEPLGVAAAPTKPRFRRRA</sequence>
<organism evidence="1">
    <name type="scientific">mine drainage metagenome</name>
    <dbReference type="NCBI Taxonomy" id="410659"/>
    <lineage>
        <taxon>unclassified sequences</taxon>
        <taxon>metagenomes</taxon>
        <taxon>ecological metagenomes</taxon>
    </lineage>
</organism>
<protein>
    <submittedName>
        <fullName evidence="1">Uncharacterized protein</fullName>
    </submittedName>
</protein>
<dbReference type="AlphaFoldDB" id="E6PSW5"/>
<dbReference type="EMBL" id="CABM01000048">
    <property type="protein sequence ID" value="CBH98022.1"/>
    <property type="molecule type" value="Genomic_DNA"/>
</dbReference>
<comment type="caution">
    <text evidence="1">The sequence shown here is derived from an EMBL/GenBank/DDBJ whole genome shotgun (WGS) entry which is preliminary data.</text>
</comment>
<name>E6PSW5_9ZZZZ</name>
<gene>
    <name evidence="1" type="ORF">CARN2_3498</name>
</gene>
<proteinExistence type="predicted"/>
<accession>E6PSW5</accession>
<evidence type="ECO:0000313" key="1">
    <source>
        <dbReference type="EMBL" id="CBH98022.1"/>
    </source>
</evidence>
<reference evidence="1" key="1">
    <citation type="submission" date="2009-10" db="EMBL/GenBank/DDBJ databases">
        <title>Diversity of trophic interactions inside an arsenic-rich microbial ecosystem.</title>
        <authorList>
            <person name="Bertin P.N."/>
            <person name="Heinrich-Salmeron A."/>
            <person name="Pelletier E."/>
            <person name="Goulhen-Chollet F."/>
            <person name="Arsene-Ploetze F."/>
            <person name="Gallien S."/>
            <person name="Calteau A."/>
            <person name="Vallenet D."/>
            <person name="Casiot C."/>
            <person name="Chane-Woon-Ming B."/>
            <person name="Giloteaux L."/>
            <person name="Barakat M."/>
            <person name="Bonnefoy V."/>
            <person name="Bruneel O."/>
            <person name="Chandler M."/>
            <person name="Cleiss J."/>
            <person name="Duran R."/>
            <person name="Elbaz-Poulichet F."/>
            <person name="Fonknechten N."/>
            <person name="Lauga B."/>
            <person name="Mornico D."/>
            <person name="Ortet P."/>
            <person name="Schaeffer C."/>
            <person name="Siguier P."/>
            <person name="Alexander Thil Smith A."/>
            <person name="Van Dorsselaer A."/>
            <person name="Weissenbach J."/>
            <person name="Medigue C."/>
            <person name="Le Paslier D."/>
        </authorList>
    </citation>
    <scope>NUCLEOTIDE SEQUENCE</scope>
</reference>